<name>A0AAD7GKE6_MYCRO</name>
<reference evidence="1" key="1">
    <citation type="submission" date="2023-03" db="EMBL/GenBank/DDBJ databases">
        <title>Massive genome expansion in bonnet fungi (Mycena s.s.) driven by repeated elements and novel gene families across ecological guilds.</title>
        <authorList>
            <consortium name="Lawrence Berkeley National Laboratory"/>
            <person name="Harder C.B."/>
            <person name="Miyauchi S."/>
            <person name="Viragh M."/>
            <person name="Kuo A."/>
            <person name="Thoen E."/>
            <person name="Andreopoulos B."/>
            <person name="Lu D."/>
            <person name="Skrede I."/>
            <person name="Drula E."/>
            <person name="Henrissat B."/>
            <person name="Morin E."/>
            <person name="Kohler A."/>
            <person name="Barry K."/>
            <person name="LaButti K."/>
            <person name="Morin E."/>
            <person name="Salamov A."/>
            <person name="Lipzen A."/>
            <person name="Mereny Z."/>
            <person name="Hegedus B."/>
            <person name="Baldrian P."/>
            <person name="Stursova M."/>
            <person name="Weitz H."/>
            <person name="Taylor A."/>
            <person name="Grigoriev I.V."/>
            <person name="Nagy L.G."/>
            <person name="Martin F."/>
            <person name="Kauserud H."/>
        </authorList>
    </citation>
    <scope>NUCLEOTIDE SEQUENCE</scope>
    <source>
        <strain evidence="1">CBHHK067</strain>
    </source>
</reference>
<protein>
    <submittedName>
        <fullName evidence="1">Uncharacterized protein</fullName>
    </submittedName>
</protein>
<evidence type="ECO:0000313" key="1">
    <source>
        <dbReference type="EMBL" id="KAJ7699215.1"/>
    </source>
</evidence>
<comment type="caution">
    <text evidence="1">The sequence shown here is derived from an EMBL/GenBank/DDBJ whole genome shotgun (WGS) entry which is preliminary data.</text>
</comment>
<dbReference type="EMBL" id="JARKIE010000023">
    <property type="protein sequence ID" value="KAJ7699215.1"/>
    <property type="molecule type" value="Genomic_DNA"/>
</dbReference>
<dbReference type="Proteomes" id="UP001221757">
    <property type="component" value="Unassembled WGS sequence"/>
</dbReference>
<sequence>MEHTASARQPPTPLVSISTVVRITAGHAYATGVPLIHLRLQINKHLEVLDHKFEEVFTTLEEHGEDIQDLGERLPSPACFMVTELGNVIKRQFEKIATDQDVMAADLRSHVVEQRKVNTAHGKAVSVLCNELAQANTTILGLDIAPHMPLTRESRSRLLLYCCSPLGSPAPPQHTIRAQSPSPIGRADAKRHRGALDTASIRMGPLMLALSLEPDEIFKLHVASIVCLAENILIITLPLVEDTLALCCAWATHSIKSYQPIQMLIIPCNSDSSWA</sequence>
<keyword evidence="2" id="KW-1185">Reference proteome</keyword>
<organism evidence="1 2">
    <name type="scientific">Mycena rosella</name>
    <name type="common">Pink bonnet</name>
    <name type="synonym">Agaricus rosellus</name>
    <dbReference type="NCBI Taxonomy" id="1033263"/>
    <lineage>
        <taxon>Eukaryota</taxon>
        <taxon>Fungi</taxon>
        <taxon>Dikarya</taxon>
        <taxon>Basidiomycota</taxon>
        <taxon>Agaricomycotina</taxon>
        <taxon>Agaricomycetes</taxon>
        <taxon>Agaricomycetidae</taxon>
        <taxon>Agaricales</taxon>
        <taxon>Marasmiineae</taxon>
        <taxon>Mycenaceae</taxon>
        <taxon>Mycena</taxon>
    </lineage>
</organism>
<evidence type="ECO:0000313" key="2">
    <source>
        <dbReference type="Proteomes" id="UP001221757"/>
    </source>
</evidence>
<proteinExistence type="predicted"/>
<accession>A0AAD7GKE6</accession>
<gene>
    <name evidence="1" type="ORF">B0H17DRAFT_1196310</name>
</gene>
<dbReference type="AlphaFoldDB" id="A0AAD7GKE6"/>